<dbReference type="InterPro" id="IPR020841">
    <property type="entry name" value="PKS_Beta-ketoAc_synthase_dom"/>
</dbReference>
<accession>A0A2T0SGD1</accession>
<evidence type="ECO:0000259" key="5">
    <source>
        <dbReference type="PROSITE" id="PS50075"/>
    </source>
</evidence>
<dbReference type="InterPro" id="IPR020806">
    <property type="entry name" value="PKS_PP-bd"/>
</dbReference>
<dbReference type="PROSITE" id="PS52004">
    <property type="entry name" value="KS3_2"/>
    <property type="match status" value="3"/>
</dbReference>
<dbReference type="PROSITE" id="PS00012">
    <property type="entry name" value="PHOSPHOPANTETHEINE"/>
    <property type="match status" value="2"/>
</dbReference>
<feature type="domain" description="Ketosynthase family 3 (KS3)" evidence="6">
    <location>
        <begin position="1902"/>
        <end position="2325"/>
    </location>
</feature>
<dbReference type="GO" id="GO:0031177">
    <property type="term" value="F:phosphopantetheine binding"/>
    <property type="evidence" value="ECO:0007669"/>
    <property type="project" value="InterPro"/>
</dbReference>
<evidence type="ECO:0000313" key="8">
    <source>
        <dbReference type="Proteomes" id="UP000239494"/>
    </source>
</evidence>
<dbReference type="RefSeq" id="WP_106196386.1">
    <property type="nucleotide sequence ID" value="NZ_PVTF01000021.1"/>
</dbReference>
<evidence type="ECO:0000313" key="7">
    <source>
        <dbReference type="EMBL" id="PRY32478.1"/>
    </source>
</evidence>
<reference evidence="7 8" key="1">
    <citation type="submission" date="2018-03" db="EMBL/GenBank/DDBJ databases">
        <title>Genomic Encyclopedia of Archaeal and Bacterial Type Strains, Phase II (KMG-II): from individual species to whole genera.</title>
        <authorList>
            <person name="Goeker M."/>
        </authorList>
    </citation>
    <scope>NUCLEOTIDE SEQUENCE [LARGE SCALE GENOMIC DNA]</scope>
    <source>
        <strain evidence="7 8">DSM 44720</strain>
    </source>
</reference>
<dbReference type="InterPro" id="IPR036736">
    <property type="entry name" value="ACP-like_sf"/>
</dbReference>
<feature type="domain" description="Carrier" evidence="5">
    <location>
        <begin position="3135"/>
        <end position="3210"/>
    </location>
</feature>
<dbReference type="SMART" id="SM01294">
    <property type="entry name" value="PKS_PP_betabranch"/>
    <property type="match status" value="4"/>
</dbReference>
<keyword evidence="3 7" id="KW-0808">Transferase</keyword>
<dbReference type="Gene3D" id="3.40.50.720">
    <property type="entry name" value="NAD(P)-binding Rossmann-like Domain"/>
    <property type="match status" value="4"/>
</dbReference>
<dbReference type="Pfam" id="PF02801">
    <property type="entry name" value="Ketoacyl-synt_C"/>
    <property type="match status" value="3"/>
</dbReference>
<dbReference type="InterPro" id="IPR014043">
    <property type="entry name" value="Acyl_transferase_dom"/>
</dbReference>
<proteinExistence type="predicted"/>
<dbReference type="Pfam" id="PF00698">
    <property type="entry name" value="Acyl_transf_1"/>
    <property type="match status" value="4"/>
</dbReference>
<dbReference type="InterPro" id="IPR001227">
    <property type="entry name" value="Ac_transferase_dom_sf"/>
</dbReference>
<dbReference type="InterPro" id="IPR036347">
    <property type="entry name" value="DEBS_docking_sf"/>
</dbReference>
<dbReference type="Gene3D" id="1.10.1200.10">
    <property type="entry name" value="ACP-like"/>
    <property type="match status" value="4"/>
</dbReference>
<dbReference type="FunFam" id="3.40.47.10:FF:000019">
    <property type="entry name" value="Polyketide synthase type I"/>
    <property type="match status" value="3"/>
</dbReference>
<dbReference type="InterPro" id="IPR016036">
    <property type="entry name" value="Malonyl_transacylase_ACP-bd"/>
</dbReference>
<dbReference type="InterPro" id="IPR050091">
    <property type="entry name" value="PKS_NRPS_Biosynth_Enz"/>
</dbReference>
<dbReference type="InterPro" id="IPR006162">
    <property type="entry name" value="Ppantetheine_attach_site"/>
</dbReference>
<dbReference type="InterPro" id="IPR009081">
    <property type="entry name" value="PP-bd_ACP"/>
</dbReference>
<protein>
    <submittedName>
        <fullName evidence="7">Acyl transferase domain-containing protein</fullName>
    </submittedName>
</protein>
<feature type="domain" description="Carrier" evidence="5">
    <location>
        <begin position="4442"/>
        <end position="4517"/>
    </location>
</feature>
<dbReference type="Pfam" id="PF08659">
    <property type="entry name" value="KR"/>
    <property type="match status" value="2"/>
</dbReference>
<dbReference type="InterPro" id="IPR013968">
    <property type="entry name" value="PKS_KR"/>
</dbReference>
<dbReference type="InterPro" id="IPR016035">
    <property type="entry name" value="Acyl_Trfase/lysoPLipase"/>
</dbReference>
<dbReference type="Pfam" id="PF16197">
    <property type="entry name" value="KAsynt_C_assoc"/>
    <property type="match status" value="3"/>
</dbReference>
<dbReference type="InterPro" id="IPR014030">
    <property type="entry name" value="Ketoacyl_synth_N"/>
</dbReference>
<dbReference type="SMART" id="SM00827">
    <property type="entry name" value="PKS_AT"/>
    <property type="match status" value="4"/>
</dbReference>
<dbReference type="CDD" id="cd00833">
    <property type="entry name" value="PKS"/>
    <property type="match status" value="3"/>
</dbReference>
<feature type="domain" description="Carrier" evidence="5">
    <location>
        <begin position="443"/>
        <end position="518"/>
    </location>
</feature>
<keyword evidence="2" id="KW-0597">Phosphoprotein</keyword>
<dbReference type="Gene3D" id="3.40.366.10">
    <property type="entry name" value="Malonyl-Coenzyme A Acyl Carrier Protein, domain 2"/>
    <property type="match status" value="4"/>
</dbReference>
<dbReference type="SUPFAM" id="SSF101166">
    <property type="entry name" value="Docking domain A of the erythromycin polyketide synthase (DEBS)"/>
    <property type="match status" value="1"/>
</dbReference>
<dbReference type="FunFam" id="3.40.366.10:FF:000002">
    <property type="entry name" value="Probable polyketide synthase 2"/>
    <property type="match status" value="2"/>
</dbReference>
<dbReference type="SMART" id="SM00823">
    <property type="entry name" value="PKS_PP"/>
    <property type="match status" value="4"/>
</dbReference>
<dbReference type="SUPFAM" id="SSF47336">
    <property type="entry name" value="ACP-like"/>
    <property type="match status" value="4"/>
</dbReference>
<organism evidence="7 8">
    <name type="scientific">Umezawaea tangerina</name>
    <dbReference type="NCBI Taxonomy" id="84725"/>
    <lineage>
        <taxon>Bacteria</taxon>
        <taxon>Bacillati</taxon>
        <taxon>Actinomycetota</taxon>
        <taxon>Actinomycetes</taxon>
        <taxon>Pseudonocardiales</taxon>
        <taxon>Pseudonocardiaceae</taxon>
        <taxon>Umezawaea</taxon>
    </lineage>
</organism>
<dbReference type="SMART" id="SM00822">
    <property type="entry name" value="PKS_KR"/>
    <property type="match status" value="2"/>
</dbReference>
<dbReference type="SUPFAM" id="SSF51735">
    <property type="entry name" value="NAD(P)-binding Rossmann-fold domains"/>
    <property type="match status" value="5"/>
</dbReference>
<dbReference type="EMBL" id="PVTF01000021">
    <property type="protein sequence ID" value="PRY32478.1"/>
    <property type="molecule type" value="Genomic_DNA"/>
</dbReference>
<dbReference type="SMART" id="SM00825">
    <property type="entry name" value="PKS_KS"/>
    <property type="match status" value="3"/>
</dbReference>
<dbReference type="Gene3D" id="3.40.47.10">
    <property type="match status" value="3"/>
</dbReference>
<keyword evidence="1" id="KW-0596">Phosphopantetheine</keyword>
<dbReference type="Proteomes" id="UP000239494">
    <property type="component" value="Unassembled WGS sequence"/>
</dbReference>
<dbReference type="SUPFAM" id="SSF53901">
    <property type="entry name" value="Thiolase-like"/>
    <property type="match status" value="3"/>
</dbReference>
<gene>
    <name evidence="7" type="ORF">CLV43_12172</name>
</gene>
<dbReference type="PANTHER" id="PTHR43775:SF51">
    <property type="entry name" value="INACTIVE PHENOLPHTHIOCEROL SYNTHESIS POLYKETIDE SYNTHASE TYPE I PKS1-RELATED"/>
    <property type="match status" value="1"/>
</dbReference>
<dbReference type="SUPFAM" id="SSF52151">
    <property type="entry name" value="FabD/lysophospholipase-like"/>
    <property type="match status" value="4"/>
</dbReference>
<dbReference type="InterPro" id="IPR032821">
    <property type="entry name" value="PKS_assoc"/>
</dbReference>
<dbReference type="PROSITE" id="PS50075">
    <property type="entry name" value="CARRIER"/>
    <property type="match status" value="4"/>
</dbReference>
<comment type="caution">
    <text evidence="7">The sequence shown here is derived from an EMBL/GenBank/DDBJ whole genome shotgun (WGS) entry which is preliminary data.</text>
</comment>
<evidence type="ECO:0000256" key="1">
    <source>
        <dbReference type="ARBA" id="ARBA00022450"/>
    </source>
</evidence>
<keyword evidence="4" id="KW-0012">Acyltransferase</keyword>
<dbReference type="Pfam" id="PF00109">
    <property type="entry name" value="ketoacyl-synt"/>
    <property type="match status" value="3"/>
</dbReference>
<keyword evidence="8" id="KW-1185">Reference proteome</keyword>
<dbReference type="GO" id="GO:0004315">
    <property type="term" value="F:3-oxoacyl-[acyl-carrier-protein] synthase activity"/>
    <property type="evidence" value="ECO:0007669"/>
    <property type="project" value="InterPro"/>
</dbReference>
<dbReference type="SUPFAM" id="SSF55048">
    <property type="entry name" value="Probable ACP-binding domain of malonyl-CoA ACP transacylase"/>
    <property type="match status" value="4"/>
</dbReference>
<dbReference type="InterPro" id="IPR036291">
    <property type="entry name" value="NAD(P)-bd_dom_sf"/>
</dbReference>
<dbReference type="CDD" id="cd08952">
    <property type="entry name" value="KR_1_SDR_x"/>
    <property type="match status" value="2"/>
</dbReference>
<evidence type="ECO:0000256" key="4">
    <source>
        <dbReference type="ARBA" id="ARBA00023315"/>
    </source>
</evidence>
<dbReference type="OrthoDB" id="9778690at2"/>
<dbReference type="InterPro" id="IPR014031">
    <property type="entry name" value="Ketoacyl_synth_C"/>
</dbReference>
<dbReference type="InterPro" id="IPR018201">
    <property type="entry name" value="Ketoacyl_synth_AS"/>
</dbReference>
<feature type="domain" description="Carrier" evidence="5">
    <location>
        <begin position="1806"/>
        <end position="1881"/>
    </location>
</feature>
<dbReference type="GO" id="GO:0004312">
    <property type="term" value="F:fatty acid synthase activity"/>
    <property type="evidence" value="ECO:0007669"/>
    <property type="project" value="TreeGrafter"/>
</dbReference>
<dbReference type="GO" id="GO:0006633">
    <property type="term" value="P:fatty acid biosynthetic process"/>
    <property type="evidence" value="ECO:0007669"/>
    <property type="project" value="InterPro"/>
</dbReference>
<sequence>MDVSSAGDRGPLPWVLSADGLPALRETARRLAERLRARPDVDADTVGRWLMARAAVARPFRAAVSGRDRESLLDGLADLARGGAVALGSAPEADPVFVFPGIGSQWPGMGSALMTASPVFRARMDECAQALEPFVDWPVAEVVADPLTRSALDRVDVVQTLLFAVQVSLAAVWDDLGVRPAVVVGQSLGEVAAAVVTGALTLDDGARVSALRGLAQVPLAGRGDVVSVRAPLDVVAEWVSRWDGELVVAGLNAPTSVLVSGGAEAAAELVAAMAAAGISARRSAVDLATHSPQFDAIVPRMRADLAPVRPVAPGLPYYSSLTGGPLDGLPMDADYWCRNLRDPLRFDEALRSLLATGDRHVLLEVSPHPLLTGAMLELVEEAGNSSSVCATLRRGHGGSHAVNAALGELYAAGARIDWPAGDVDAPVELDEVTAAEPAAHRPVAALDVVCSVTAAVLGGDPLTPADHRRSFVDLGLDSATALEVRARLAEVLGVALPAAVVFDHPTPARLAGYLDGRREPAAAAPARPARVDDDPIAVVGMGVRLPGGVADTDDLWRLLVDGVDAVGPFPVDRGWDTAGYDPRPRTPGRHYQREAGFLHDADRFDAAFFGISPREALAMDPQQRLLLETSWQALESAGIVPEALRGSRTGVFTGLYTLGYGSPLDPASGLQGYGFTGSTGSVASGRVAYALGLEGPAVTVDTACSSSLVALHLAVGSLRSGETDLALAGGATVLPGLSMFVEFSQLGALSADGRCKAFAEAGDGFGLAEGVGVVVLERLSDARRHGHPVLAVVKGSAVNQDGASNGLTAPNGPSQERVIRAALADAGVAAADVDAIEAHGTGTVLGDAIEAEALLATYGQDRDPARPAWLGSLKSNVGHTQAAAGVVGVIRTVLALRHGLLPRTLHVDAPSSRVDWSRGHLALLTEPRPWPRSADRPRLAGVSSFGVSGTNAHAVLAEAPDEPVGTVDVPARVRPWVLSARTADAVREQAARLPARADADPALVGASLLRTRTSFDHRAVVVGADRAELLAGLRELVVGEAAGDGGKVVFVFPGQGAQWTGMTRDLLDWSPVFARSMAACEAALDPFVDWSLADVLGDAEALERVDVVQPALWAVMVSLAELWRSVGVEPDAVLGHSQGEIAAAVVAGALSLEDGARVVSLRSKAILAIAGSGAMASVPLPLDEVRALLPDGVSVAAVNGPSSVVVSGDVAGVAAVVASVPRARRVPVDYASHSAQVERIERDVRAALDGIAPRAARVPFLSSVTADWADGADLDAGYWYRNLRQPVRFAEAVDLLARDGFGAFVETSAHPVLTPGVTESVPDAVVTGTLRRDEDGPRQFTTAVGRLHVHGVPVDWTPFFADVTGSVDLPTYPFGGDRFWLDPARPTTDAVDDGWCYRIGWRRLTPVAAAPTGRWLAVLPPDGSGAEVVTALRDAGLDVTTDGLPDGDFAGVLSLGEHADLWAAVELARSTTRPLWVLTRGAVVVDGTEDPSPAQAAAVALAKSFGLENPDRWGGAIDLPDVLDAQGAALVVAALAFGDEDQLAVRRNGLHGRRLLPGLRSSDGWRPRGTVLVTGGTGGLGATVARWLVAAGADRVLLVGRRGPDTPGLPDPGPAVTVLACDVTDRDAVARLLAEHPVDAVVHAAGVRDDATLDALTPDRLASVLRAKVTAATHLHELAGELDAFVVFSSVMGVVGNAGQANYAAANAALDALVARRRKAGLPGLSIAWGVWGGPGMLEDDLAAKLAARGLPGMDPDRAVELIGRVTEATTVVADVDWGRYAGAAGLRAALVSELPGVTTTPEPRGSTLEVIRTHLAAVLGHASGDAVPARTAFAELGLDSLTVLELRNRLNAALGLRLPTSALFDHPTPRALADHLDAPTGTPTGIPVDAPVVPRTAVAEHEPIAVVGMGCRFPGDVETPDDLWRLLVSGQDAIGPWPTDRGWDLDALHHPDPDHPGTSYCREGGFLTGAADFDAGFFGVSPREALTMDPQQRLLLETTWHAVEDAGIAPTDLRGRPVGVFVGTNGQDYPVALAGDPAVPEGHRLTGTLASVLSGRISYVLGLQGPALTVDTACSASLVALHLAVQALRRGDCEQAIAGGASVMSTPWLFTEFSRQRGLAPDGRCKSFSADADGTGWSEGVGVLVLERLSDALAHGHRVHAVIRGSAVNQDGASNGLTAPNGLSQQRVIAAALADAGVAADEVDAVEAHGTGTRLGDPIEGNALRAAYGRRDRPLLLGAVKSVLGHTQAAAGVAGVIKTVLALKHAELPPTLHTAEPNPEVDWDPAVLRLVTEREPWPAHDGPRRAGVSAFGISGTNAHVILESAPPAPEHPVRPAGLPTPVLVSAASAEALQAQVDRVRALPGAPDPADALATRRAHLPHRAVLGTRLTTGLAGDPGRIAFLLPGQGSQRAGMGVALHAAEPVFAAALDEVCALADRHLDRPLREVMSDGGDGLLDRTRYAQPALFAIGVALAGLLEDRGVRPDVLLGHSVGELTAAHLAGVLDLADAVDLVAARGRLMDALPPGGAMVAVEATEAEAREVADEVAVAAVNGPNAVVLSGDTNAVERVARLFRDRGRRTKRLPVSHAFHSARMDPVLAEFRQVASGLTYRPPRLDVISNRTGAVATAEQLRSPEYWVRHVRETVRFADGVRALDAATAFELGPGGVLSTLVDGAVPLLRDDRPEVDTVVDALAHAHLRGVPVRWPARGPHVDLPLYPFQRTRFWPGARFTAALDRLRYRVEWTPVTVTGTRPPGSWRLVGDLPGADRIAAALGEGDPSGVLVLPGCAPDELVGVVAGAEAPVWVLADPDDPEQAPLWGMGRVAALEHPDKWGGLVHWSPDADVADLVSVLTGDSGEDQVSIRPDGVRARRLVRADRPRSGSRWRPRGRVLVTGGTGGLGGHVARWLAGNGAEELVLVSRSGGEAPDLGVPTTVLACDVADRDQVERLVAEAGPFTAVFHAAGVVTDRPFVDCTPDHLAAETAAKVRGARHLDALVGDVDAFVLFSSVAATWGSGGQAGYAAANAALDALAVDRGRRGLKATSVAWGPWAGPGMAAGETGERIRRHGLTALSPAVALAALQDALDGDETAVVVADVDWARFLPPFTATRPSALFRDLPEARLPEQSTVDAVVRSLSQRELAELAAEVLGHGDAVALDADRSFRDLGFDSLMAVDLRNRVVERTGRALPVTVVFDHPSIAALAAALGDDVPAAETPVPSAVPDEPLAIVSMACRFPGGVTSPEDLWRLVDEGRDAIGELPGDRGWDLARLYDADPDKAGTFYARGGGFLADAGDFDAAFFGISPREALAMDPQQRLLLTASWEALERAGIDPSALRGSDGGVFVGVAGQGYGTGPAGEVEGHLLAGTVTSVASGRIAYTLGTEGPAVTVETACSSSLVALHIAGQSLRSGECSFAIVGGAAVVASPDLFVEFSRQRGLSADGRCRSFGAEADGTGWSEGVGVLVVERLSDARRLGHPVLALVRGSAVNQDGASNGLTAPNGLAQQRVIRRALAAAGLAPSDVDLVEAHGTGTTLGDPIEAQALLATYGQDRDRPFGLGSVKSNIGHTQAAAGIAGIIKVVMAMRHGVQPRTLHAAEPSTQVDWSAGNALLLRESRPWDGPRRAGVSAFGMSGTNAHVVLEHVPVEAAEPVADDSLPLLLSARTARALADQFARLHGSVRDHAPADVARTLAARPRFEHRAVVVGDHLTGLASPDTAPNVVRGSTTGGGVVFVFPGQGTQWTGMALELAGSEPVFAARLDECAEALAAHVDWSLRDVLADEAALSRVDVVQPALFAVMVSLAALWRAHGVEPAAVVGHSQGEIAAAVVAGALSLEDGARVVSLRSKAILAISGNGGMVAVAAGEAAARERLAGYAGRIEIAAVNGPDAVVVAGEPDALADLVADCARDGVRARSIPVDYAAHSAHVEPLRAELLAALVGIRPRAADVPLLSSVLGELVDGTALDAEYWYRNLREPVGFGAATEQLMGHGHTLFVEVSPHPVLVAAIEGTAAGRPVAVLGTLRRDSAGRRELRSALARAWVAGADVDWSQVTGAGRLVALPPYPFQTERYWLPTPGRTGAAPARQLTYRTEWRKKPDPRPRPLDGWVVVTPVGGHPAARLPGARVVTDPADIGMAVAVVSLLPAEATLDLVRRLDAGTPLWLVTTDAEHDPDQARVWGLGQVLGLEQPERWGGLVDLPAEVDDAVVAHLSGVLGGGEDQLRVRADGVRVRRLVPFGSPPRADRPWRPGKVLVRGADADLAAGLTAWFDRNGVEEASADDVPDTVIQVLAAESPAGVLPDGDLGSLDDLPIAATVVLLHPLSGLWGAARQGAAAARSAGAAAHVRRLRAGGGRAAVVAVGGWDPQQRAVDVDDVMAAVRQALDHDQPETAVLDVDWSSLVSTVSSPRQLNLLAELPEGREARRDVPVGDGLADRLAGLAADEQLRVLLGLVTEQAAAALGHTGPGEVRADAPFAAAGFDSLLAVQFRNRLVAATGLAIAATVVFDEPTPAALARHLHERLCAPPDPVAEALADLDRLTGVLDALPADDKVGARLRALVRRWDERGAPARGGELESASADELFALLDTDFSTG</sequence>
<dbReference type="PANTHER" id="PTHR43775">
    <property type="entry name" value="FATTY ACID SYNTHASE"/>
    <property type="match status" value="1"/>
</dbReference>
<feature type="domain" description="Ketosynthase family 3 (KS3)" evidence="6">
    <location>
        <begin position="533"/>
        <end position="958"/>
    </location>
</feature>
<name>A0A2T0SGD1_9PSEU</name>
<feature type="domain" description="Ketosynthase family 3 (KS3)" evidence="6">
    <location>
        <begin position="3223"/>
        <end position="3641"/>
    </location>
</feature>
<dbReference type="Pfam" id="PF00550">
    <property type="entry name" value="PP-binding"/>
    <property type="match status" value="4"/>
</dbReference>
<dbReference type="InterPro" id="IPR057326">
    <property type="entry name" value="KR_dom"/>
</dbReference>
<dbReference type="InterPro" id="IPR016039">
    <property type="entry name" value="Thiolase-like"/>
</dbReference>
<dbReference type="PROSITE" id="PS00606">
    <property type="entry name" value="KS3_1"/>
    <property type="match status" value="3"/>
</dbReference>
<dbReference type="Gene3D" id="3.30.70.3290">
    <property type="match status" value="4"/>
</dbReference>
<evidence type="ECO:0000256" key="2">
    <source>
        <dbReference type="ARBA" id="ARBA00022553"/>
    </source>
</evidence>
<evidence type="ECO:0000256" key="3">
    <source>
        <dbReference type="ARBA" id="ARBA00022679"/>
    </source>
</evidence>
<evidence type="ECO:0000259" key="6">
    <source>
        <dbReference type="PROSITE" id="PS52004"/>
    </source>
</evidence>